<comment type="caution">
    <text evidence="2">The sequence shown here is derived from an EMBL/GenBank/DDBJ whole genome shotgun (WGS) entry which is preliminary data.</text>
</comment>
<accession>A0A9D9IKI0</accession>
<dbReference type="EMBL" id="JADIMD010000050">
    <property type="protein sequence ID" value="MBO8474383.1"/>
    <property type="molecule type" value="Genomic_DNA"/>
</dbReference>
<keyword evidence="1" id="KW-0732">Signal</keyword>
<evidence type="ECO:0000313" key="2">
    <source>
        <dbReference type="EMBL" id="MBO8474383.1"/>
    </source>
</evidence>
<dbReference type="PROSITE" id="PS51257">
    <property type="entry name" value="PROKAR_LIPOPROTEIN"/>
    <property type="match status" value="1"/>
</dbReference>
<name>A0A9D9IKI0_9BACT</name>
<dbReference type="Proteomes" id="UP000823757">
    <property type="component" value="Unassembled WGS sequence"/>
</dbReference>
<proteinExistence type="predicted"/>
<feature type="chain" id="PRO_5038520843" description="DUF4465 domain-containing protein" evidence="1">
    <location>
        <begin position="24"/>
        <end position="276"/>
    </location>
</feature>
<reference evidence="2" key="2">
    <citation type="journal article" date="2021" name="PeerJ">
        <title>Extensive microbial diversity within the chicken gut microbiome revealed by metagenomics and culture.</title>
        <authorList>
            <person name="Gilroy R."/>
            <person name="Ravi A."/>
            <person name="Getino M."/>
            <person name="Pursley I."/>
            <person name="Horton D.L."/>
            <person name="Alikhan N.F."/>
            <person name="Baker D."/>
            <person name="Gharbi K."/>
            <person name="Hall N."/>
            <person name="Watson M."/>
            <person name="Adriaenssens E.M."/>
            <person name="Foster-Nyarko E."/>
            <person name="Jarju S."/>
            <person name="Secka A."/>
            <person name="Antonio M."/>
            <person name="Oren A."/>
            <person name="Chaudhuri R.R."/>
            <person name="La Ragione R."/>
            <person name="Hildebrand F."/>
            <person name="Pallen M.J."/>
        </authorList>
    </citation>
    <scope>NUCLEOTIDE SEQUENCE</scope>
    <source>
        <strain evidence="2">B1-13419</strain>
    </source>
</reference>
<evidence type="ECO:0000256" key="1">
    <source>
        <dbReference type="SAM" id="SignalP"/>
    </source>
</evidence>
<sequence>MRKNLLFAAAAFCAALAMVSCQKDDSNTTTGGNGGNEGEGGLTIPLPEALTNGKDYYIITLGAEEYEMLKDEGKIKMDLQPYTIDVNGETKDGIGLYVWEGTYVGGTPSGLNSCGFGEGWVSFVAGTVGWTGGAYNLTTEGLADREDLDLIKDLATGDYYLHLAYKTNQEGVAQLITLNWAEGNASDKSSYAFAIGEGSVVQSDPAGQPVATLNAITPLDGEFNVGEWEEYEVKVSDMNMKWDVTPTSANFFQFSTSPATQGTTLDLDAVFFYQKN</sequence>
<reference evidence="2" key="1">
    <citation type="submission" date="2020-10" db="EMBL/GenBank/DDBJ databases">
        <authorList>
            <person name="Gilroy R."/>
        </authorList>
    </citation>
    <scope>NUCLEOTIDE SEQUENCE</scope>
    <source>
        <strain evidence="2">B1-13419</strain>
    </source>
</reference>
<organism evidence="2 3">
    <name type="scientific">Candidatus Cryptobacteroides faecigallinarum</name>
    <dbReference type="NCBI Taxonomy" id="2840763"/>
    <lineage>
        <taxon>Bacteria</taxon>
        <taxon>Pseudomonadati</taxon>
        <taxon>Bacteroidota</taxon>
        <taxon>Bacteroidia</taxon>
        <taxon>Bacteroidales</taxon>
        <taxon>Candidatus Cryptobacteroides</taxon>
    </lineage>
</organism>
<evidence type="ECO:0008006" key="4">
    <source>
        <dbReference type="Google" id="ProtNLM"/>
    </source>
</evidence>
<gene>
    <name evidence="2" type="ORF">IAB91_03710</name>
</gene>
<evidence type="ECO:0000313" key="3">
    <source>
        <dbReference type="Proteomes" id="UP000823757"/>
    </source>
</evidence>
<protein>
    <recommendedName>
        <fullName evidence="4">DUF4465 domain-containing protein</fullName>
    </recommendedName>
</protein>
<dbReference type="AlphaFoldDB" id="A0A9D9IKI0"/>
<feature type="signal peptide" evidence="1">
    <location>
        <begin position="1"/>
        <end position="23"/>
    </location>
</feature>